<dbReference type="RefSeq" id="WP_310010367.1">
    <property type="nucleotide sequence ID" value="NZ_JAVDSJ010000002.1"/>
</dbReference>
<dbReference type="Proteomes" id="UP001260715">
    <property type="component" value="Unassembled WGS sequence"/>
</dbReference>
<organism evidence="2 3">
    <name type="scientific">Herbaspirillum frisingense</name>
    <dbReference type="NCBI Taxonomy" id="92645"/>
    <lineage>
        <taxon>Bacteria</taxon>
        <taxon>Pseudomonadati</taxon>
        <taxon>Pseudomonadota</taxon>
        <taxon>Betaproteobacteria</taxon>
        <taxon>Burkholderiales</taxon>
        <taxon>Oxalobacteraceae</taxon>
        <taxon>Herbaspirillum</taxon>
    </lineage>
</organism>
<evidence type="ECO:0008006" key="4">
    <source>
        <dbReference type="Google" id="ProtNLM"/>
    </source>
</evidence>
<keyword evidence="3" id="KW-1185">Reference proteome</keyword>
<feature type="region of interest" description="Disordered" evidence="1">
    <location>
        <begin position="150"/>
        <end position="179"/>
    </location>
</feature>
<comment type="caution">
    <text evidence="2">The sequence shown here is derived from an EMBL/GenBank/DDBJ whole genome shotgun (WGS) entry which is preliminary data.</text>
</comment>
<accession>A0ABU1PCZ0</accession>
<dbReference type="Gene3D" id="3.30.70.1700">
    <property type="entry name" value="Phage minor tail protein U"/>
    <property type="match status" value="1"/>
</dbReference>
<name>A0ABU1PCZ0_9BURK</name>
<evidence type="ECO:0000313" key="2">
    <source>
        <dbReference type="EMBL" id="MDR6583805.1"/>
    </source>
</evidence>
<sequence>MHIRKQIREKIYQLLEPHPTLSNLFEARTKPLSNRKLPFVNVINGTETAEDLSDQWQELRTVMFMVQVFAQDGHDVVDRLDELAAPIEALLAVDQRLGGLTVAFRYKGSDPDYTSAASNEAALLTMNYEAKYIWEPQPVADDLEVVSVEIDMSSPRNDPPQPATPDGQIDASAKITLPQ</sequence>
<dbReference type="InterPro" id="IPR038512">
    <property type="entry name" value="GpU-like_sf"/>
</dbReference>
<dbReference type="EMBL" id="JAVDSJ010000002">
    <property type="protein sequence ID" value="MDR6583805.1"/>
    <property type="molecule type" value="Genomic_DNA"/>
</dbReference>
<protein>
    <recommendedName>
        <fullName evidence="4">Phage tail protein</fullName>
    </recommendedName>
</protein>
<proteinExistence type="predicted"/>
<gene>
    <name evidence="2" type="ORF">J2W50_002003</name>
</gene>
<evidence type="ECO:0000256" key="1">
    <source>
        <dbReference type="SAM" id="MobiDB-lite"/>
    </source>
</evidence>
<evidence type="ECO:0000313" key="3">
    <source>
        <dbReference type="Proteomes" id="UP001260715"/>
    </source>
</evidence>
<reference evidence="2 3" key="1">
    <citation type="submission" date="2023-07" db="EMBL/GenBank/DDBJ databases">
        <title>Sorghum-associated microbial communities from plants grown in Nebraska, USA.</title>
        <authorList>
            <person name="Schachtman D."/>
        </authorList>
    </citation>
    <scope>NUCLEOTIDE SEQUENCE [LARGE SCALE GENOMIC DNA]</scope>
    <source>
        <strain evidence="2 3">596</strain>
    </source>
</reference>